<evidence type="ECO:0000256" key="1">
    <source>
        <dbReference type="ARBA" id="ARBA00004906"/>
    </source>
</evidence>
<accession>A0A6N2KU34</accession>
<organism evidence="3">
    <name type="scientific">Salix viminalis</name>
    <name type="common">Common osier</name>
    <name type="synonym">Basket willow</name>
    <dbReference type="NCBI Taxonomy" id="40686"/>
    <lineage>
        <taxon>Eukaryota</taxon>
        <taxon>Viridiplantae</taxon>
        <taxon>Streptophyta</taxon>
        <taxon>Embryophyta</taxon>
        <taxon>Tracheophyta</taxon>
        <taxon>Spermatophyta</taxon>
        <taxon>Magnoliopsida</taxon>
        <taxon>eudicotyledons</taxon>
        <taxon>Gunneridae</taxon>
        <taxon>Pentapetalae</taxon>
        <taxon>rosids</taxon>
        <taxon>fabids</taxon>
        <taxon>Malpighiales</taxon>
        <taxon>Salicaceae</taxon>
        <taxon>Saliceae</taxon>
        <taxon>Salix</taxon>
    </lineage>
</organism>
<dbReference type="Pfam" id="PF03931">
    <property type="entry name" value="Skp1_POZ"/>
    <property type="match status" value="1"/>
</dbReference>
<gene>
    <name evidence="3" type="ORF">SVIM_LOCUS136051</name>
</gene>
<dbReference type="EMBL" id="CAADRP010000768">
    <property type="protein sequence ID" value="VFU31733.1"/>
    <property type="molecule type" value="Genomic_DNA"/>
</dbReference>
<name>A0A6N2KU34_SALVM</name>
<dbReference type="GO" id="GO:0006511">
    <property type="term" value="P:ubiquitin-dependent protein catabolic process"/>
    <property type="evidence" value="ECO:0007669"/>
    <property type="project" value="InterPro"/>
</dbReference>
<sequence length="106" mass="11942">MASSAETTIPSTETTIKTITESTKIVKLRTSDEEIFEVEESVAMEMALVNSFLKESPSAGTVPLLNTGCFLYVRVFLGIENYLIPEKEAKLREEHSWAFEDVDEDY</sequence>
<protein>
    <recommendedName>
        <fullName evidence="2">SKP1 component POZ domain-containing protein</fullName>
    </recommendedName>
</protein>
<evidence type="ECO:0000313" key="3">
    <source>
        <dbReference type="EMBL" id="VFU31733.1"/>
    </source>
</evidence>
<dbReference type="AlphaFoldDB" id="A0A6N2KU34"/>
<proteinExistence type="predicted"/>
<feature type="domain" description="SKP1 component POZ" evidence="2">
    <location>
        <begin position="25"/>
        <end position="64"/>
    </location>
</feature>
<evidence type="ECO:0000259" key="2">
    <source>
        <dbReference type="Pfam" id="PF03931"/>
    </source>
</evidence>
<reference evidence="3" key="1">
    <citation type="submission" date="2019-03" db="EMBL/GenBank/DDBJ databases">
        <authorList>
            <person name="Mank J."/>
            <person name="Almeida P."/>
        </authorList>
    </citation>
    <scope>NUCLEOTIDE SEQUENCE</scope>
    <source>
        <strain evidence="3">78183</strain>
    </source>
</reference>
<dbReference type="InterPro" id="IPR011333">
    <property type="entry name" value="SKP1/BTB/POZ_sf"/>
</dbReference>
<comment type="pathway">
    <text evidence="1">Protein modification; protein ubiquitination.</text>
</comment>
<dbReference type="InterPro" id="IPR016073">
    <property type="entry name" value="Skp1_comp_POZ"/>
</dbReference>
<dbReference type="Gene3D" id="3.30.710.10">
    <property type="entry name" value="Potassium Channel Kv1.1, Chain A"/>
    <property type="match status" value="1"/>
</dbReference>